<dbReference type="InterPro" id="IPR001296">
    <property type="entry name" value="Glyco_trans_1"/>
</dbReference>
<gene>
    <name evidence="2" type="ORF">EV196_10897</name>
</gene>
<dbReference type="Proteomes" id="UP000295455">
    <property type="component" value="Unassembled WGS sequence"/>
</dbReference>
<name>A0A4R1RDH2_9FLAO</name>
<dbReference type="CDD" id="cd03801">
    <property type="entry name" value="GT4_PimA-like"/>
    <property type="match status" value="1"/>
</dbReference>
<dbReference type="PANTHER" id="PTHR45947">
    <property type="entry name" value="SULFOQUINOVOSYL TRANSFERASE SQD2"/>
    <property type="match status" value="1"/>
</dbReference>
<dbReference type="EMBL" id="SLUP01000008">
    <property type="protein sequence ID" value="TCL63901.1"/>
    <property type="molecule type" value="Genomic_DNA"/>
</dbReference>
<reference evidence="2 3" key="1">
    <citation type="submission" date="2019-03" db="EMBL/GenBank/DDBJ databases">
        <title>Genomic Encyclopedia of Type Strains, Phase IV (KMG-IV): sequencing the most valuable type-strain genomes for metagenomic binning, comparative biology and taxonomic classification.</title>
        <authorList>
            <person name="Goeker M."/>
        </authorList>
    </citation>
    <scope>NUCLEOTIDE SEQUENCE [LARGE SCALE GENOMIC DNA]</scope>
    <source>
        <strain evidence="2 3">DSM 18792</strain>
    </source>
</reference>
<dbReference type="SUPFAM" id="SSF53756">
    <property type="entry name" value="UDP-Glycosyltransferase/glycogen phosphorylase"/>
    <property type="match status" value="1"/>
</dbReference>
<dbReference type="RefSeq" id="WP_132218738.1">
    <property type="nucleotide sequence ID" value="NZ_OX156936.1"/>
</dbReference>
<protein>
    <submittedName>
        <fullName evidence="2">Glycosyltransferase involved in cell wall biosynthesis</fullName>
    </submittedName>
</protein>
<comment type="caution">
    <text evidence="2">The sequence shown here is derived from an EMBL/GenBank/DDBJ whole genome shotgun (WGS) entry which is preliminary data.</text>
</comment>
<evidence type="ECO:0000313" key="3">
    <source>
        <dbReference type="Proteomes" id="UP000295455"/>
    </source>
</evidence>
<feature type="domain" description="Glycosyl transferase family 1" evidence="1">
    <location>
        <begin position="161"/>
        <end position="317"/>
    </location>
</feature>
<dbReference type="Gene3D" id="3.40.50.2000">
    <property type="entry name" value="Glycogen Phosphorylase B"/>
    <property type="match status" value="2"/>
</dbReference>
<dbReference type="Pfam" id="PF00534">
    <property type="entry name" value="Glycos_transf_1"/>
    <property type="match status" value="1"/>
</dbReference>
<dbReference type="AlphaFoldDB" id="A0A4R1RDH2"/>
<accession>A0A4R1RDH2</accession>
<organism evidence="2 3">
    <name type="scientific">Mariniflexile fucanivorans</name>
    <dbReference type="NCBI Taxonomy" id="264023"/>
    <lineage>
        <taxon>Bacteria</taxon>
        <taxon>Pseudomonadati</taxon>
        <taxon>Bacteroidota</taxon>
        <taxon>Flavobacteriia</taxon>
        <taxon>Flavobacteriales</taxon>
        <taxon>Flavobacteriaceae</taxon>
        <taxon>Mariniflexile</taxon>
    </lineage>
</organism>
<dbReference type="PANTHER" id="PTHR45947:SF3">
    <property type="entry name" value="SULFOQUINOVOSYL TRANSFERASE SQD2"/>
    <property type="match status" value="1"/>
</dbReference>
<dbReference type="OrthoDB" id="139410at2"/>
<keyword evidence="2" id="KW-0808">Transferase</keyword>
<evidence type="ECO:0000313" key="2">
    <source>
        <dbReference type="EMBL" id="TCL63901.1"/>
    </source>
</evidence>
<sequence>MKTLLYIGNKLSKSGKTETTIETLGKKLSSEGYSVVTSSNKKNKVLRLFDMLMAILKYAKKVDYVLIDTYSTSNFYYAYLCSQLCRFLKLKYIPILHGGNLPNRLKLSPKLCHSIFTNAYLNVAPSVYIQSEFKKYGYSNLIHIPNTINLQNYSFKERNFETIKLLWVRSFSEIYNPFLAVEILKSLLDEGIQASLCMVGPDNDGSLQKTKAYAKTLQVEVIFTGKLSKPEWIALSKDFNIFINTTHFDNMPVSVIEAMALGLPVISTNVGGMPFLIDNDNDGILVKPNTATEFVSAIKTIRSNPKKMNQMTFNARKKAESYNWDVVKNLWISVLK</sequence>
<keyword evidence="3" id="KW-1185">Reference proteome</keyword>
<dbReference type="InterPro" id="IPR050194">
    <property type="entry name" value="Glycosyltransferase_grp1"/>
</dbReference>
<dbReference type="GO" id="GO:0016757">
    <property type="term" value="F:glycosyltransferase activity"/>
    <property type="evidence" value="ECO:0007669"/>
    <property type="project" value="InterPro"/>
</dbReference>
<evidence type="ECO:0000259" key="1">
    <source>
        <dbReference type="Pfam" id="PF00534"/>
    </source>
</evidence>
<proteinExistence type="predicted"/>